<keyword evidence="10" id="KW-1185">Reference proteome</keyword>
<evidence type="ECO:0000256" key="9">
    <source>
        <dbReference type="SAM" id="Phobius"/>
    </source>
</evidence>
<dbReference type="Proteomes" id="UP000504635">
    <property type="component" value="Unplaced"/>
</dbReference>
<dbReference type="GO" id="GO:0033617">
    <property type="term" value="P:mitochondrial respiratory chain complex IV assembly"/>
    <property type="evidence" value="ECO:0007669"/>
    <property type="project" value="InterPro"/>
</dbReference>
<dbReference type="OrthoDB" id="14603at2759"/>
<evidence type="ECO:0000256" key="6">
    <source>
        <dbReference type="ARBA" id="ARBA00022989"/>
    </source>
</evidence>
<evidence type="ECO:0000256" key="7">
    <source>
        <dbReference type="ARBA" id="ARBA00023128"/>
    </source>
</evidence>
<dbReference type="Pfam" id="PF12597">
    <property type="entry name" value="Cox20"/>
    <property type="match status" value="1"/>
</dbReference>
<evidence type="ECO:0000313" key="11">
    <source>
        <dbReference type="RefSeq" id="XP_030755489.1"/>
    </source>
</evidence>
<dbReference type="PRINTS" id="PR02049">
    <property type="entry name" value="PROTEINF36A"/>
</dbReference>
<dbReference type="GeneID" id="115881907"/>
<evidence type="ECO:0000256" key="4">
    <source>
        <dbReference type="ARBA" id="ARBA00022692"/>
    </source>
</evidence>
<evidence type="ECO:0000256" key="3">
    <source>
        <dbReference type="ARBA" id="ARBA00017689"/>
    </source>
</evidence>
<evidence type="ECO:0000313" key="10">
    <source>
        <dbReference type="Proteomes" id="UP000504635"/>
    </source>
</evidence>
<dbReference type="GO" id="GO:0005743">
    <property type="term" value="C:mitochondrial inner membrane"/>
    <property type="evidence" value="ECO:0007669"/>
    <property type="project" value="UniProtKB-SubCell"/>
</dbReference>
<evidence type="ECO:0000256" key="2">
    <source>
        <dbReference type="ARBA" id="ARBA00009575"/>
    </source>
</evidence>
<dbReference type="InterPro" id="IPR022533">
    <property type="entry name" value="Cox20"/>
</dbReference>
<protein>
    <recommendedName>
        <fullName evidence="3">Cytochrome c oxidase assembly protein COX20, mitochondrial</fullName>
    </recommendedName>
</protein>
<evidence type="ECO:0000313" key="12">
    <source>
        <dbReference type="RefSeq" id="XP_030755490.1"/>
    </source>
</evidence>
<dbReference type="AlphaFoldDB" id="A0A6J2XXU4"/>
<organism evidence="10 11">
    <name type="scientific">Sitophilus oryzae</name>
    <name type="common">Rice weevil</name>
    <name type="synonym">Curculio oryzae</name>
    <dbReference type="NCBI Taxonomy" id="7048"/>
    <lineage>
        <taxon>Eukaryota</taxon>
        <taxon>Metazoa</taxon>
        <taxon>Ecdysozoa</taxon>
        <taxon>Arthropoda</taxon>
        <taxon>Hexapoda</taxon>
        <taxon>Insecta</taxon>
        <taxon>Pterygota</taxon>
        <taxon>Neoptera</taxon>
        <taxon>Endopterygota</taxon>
        <taxon>Coleoptera</taxon>
        <taxon>Polyphaga</taxon>
        <taxon>Cucujiformia</taxon>
        <taxon>Curculionidae</taxon>
        <taxon>Dryophthorinae</taxon>
        <taxon>Sitophilus</taxon>
    </lineage>
</organism>
<comment type="subcellular location">
    <subcellularLocation>
        <location evidence="1">Mitochondrion inner membrane</location>
    </subcellularLocation>
</comment>
<feature type="transmembrane region" description="Helical" evidence="9">
    <location>
        <begin position="55"/>
        <end position="73"/>
    </location>
</feature>
<proteinExistence type="inferred from homology"/>
<evidence type="ECO:0000256" key="1">
    <source>
        <dbReference type="ARBA" id="ARBA00004273"/>
    </source>
</evidence>
<keyword evidence="7" id="KW-0496">Mitochondrion</keyword>
<keyword evidence="5" id="KW-0999">Mitochondrion inner membrane</keyword>
<feature type="transmembrane region" description="Helical" evidence="9">
    <location>
        <begin position="26"/>
        <end position="43"/>
    </location>
</feature>
<reference evidence="11 12" key="1">
    <citation type="submission" date="2025-04" db="UniProtKB">
        <authorList>
            <consortium name="RefSeq"/>
        </authorList>
    </citation>
    <scope>IDENTIFICATION</scope>
    <source>
        <tissue evidence="11 12">Gonads</tissue>
    </source>
</reference>
<sequence>MADEENKGIIIFGRDVSKIPCFRNSFLYGIGGGVLLGLTHFLFTSKAVKSVNYSVYSFSIITLGYWIQCRYEYTKTKFEMLRLQEALANRALFEGTEEDRPKEKPELVDV</sequence>
<dbReference type="RefSeq" id="XP_030755490.1">
    <property type="nucleotide sequence ID" value="XM_030899630.1"/>
</dbReference>
<keyword evidence="4 9" id="KW-0812">Transmembrane</keyword>
<dbReference type="KEGG" id="soy:115881907"/>
<accession>A0A6J2XXU4</accession>
<keyword evidence="8 9" id="KW-0472">Membrane</keyword>
<dbReference type="RefSeq" id="XP_030755489.1">
    <property type="nucleotide sequence ID" value="XM_030899629.1"/>
</dbReference>
<evidence type="ECO:0000256" key="8">
    <source>
        <dbReference type="ARBA" id="ARBA00023136"/>
    </source>
</evidence>
<dbReference type="PANTHER" id="PTHR31586">
    <property type="entry name" value="CYTOCHROME C OXIDASE PROTEIN 20"/>
    <property type="match status" value="1"/>
</dbReference>
<name>A0A6J2XXU4_SITOR</name>
<evidence type="ECO:0000256" key="5">
    <source>
        <dbReference type="ARBA" id="ARBA00022792"/>
    </source>
</evidence>
<gene>
    <name evidence="11 12" type="primary">LOC115881907</name>
</gene>
<keyword evidence="6 9" id="KW-1133">Transmembrane helix</keyword>
<dbReference type="PANTHER" id="PTHR31586:SF1">
    <property type="entry name" value="CYTOCHROME C OXIDASE ASSEMBLY PROTEIN COX20, MITOCHONDRIAL"/>
    <property type="match status" value="1"/>
</dbReference>
<comment type="similarity">
    <text evidence="2">Belongs to the COX20 family.</text>
</comment>